<protein>
    <submittedName>
        <fullName evidence="1">Uncharacterized protein</fullName>
    </submittedName>
</protein>
<sequence>MVHEFFEPYDLDFALRLNNPRYQQLHRDKPNTVILTFPFRDGDLQSNLRPASLVSALQDRTRDTVWRSGYLKDTCPHSLRFTQPPDKVYVIAQWESLTRLQTLSPIQRLQRDFLSLQISNVTPSAGGKCSEFALRQRNEDYFLCGRPYSKAPVLPPTLYSRILAEAVDARSEDPDSTDEMIYKNLESIMPEIYDNENTRMVEVRRIMNQYGFQFEVSTIKESVRKDDGRAFDIGVEITLNASSFLARYGYKEGKNRTGAEAFFEGLLCYRSGCKIMSDAAVLNSNFPALLTTVIGNCLSIYVCSFVERPISQLVCEYTFGYDRSDENQRLRGLRTIHVLTSTLQKLEQHYTSPSFLHPGVNHQPEFPYPRSCKATNSAETIAFTYDEHLYRDHRLFKVSLDDGGKAVIKYAQQYGKDAHLAAEKVGFAPKLLGLPWPPLLLSECRELLRERLTEFHATGFVHGDLRPHNILVSSDGDVKAIDWDWGGLESLVKYPRDLNRGMNLWRPEEVDDLKPILQAHDQAMLENFIDS</sequence>
<evidence type="ECO:0000313" key="1">
    <source>
        <dbReference type="EMBL" id="KAE9408297.1"/>
    </source>
</evidence>
<dbReference type="Proteomes" id="UP000799118">
    <property type="component" value="Unassembled WGS sequence"/>
</dbReference>
<gene>
    <name evidence="1" type="ORF">BT96DRAFT_1013747</name>
</gene>
<name>A0A6A4IGU4_9AGAR</name>
<dbReference type="EMBL" id="ML769392">
    <property type="protein sequence ID" value="KAE9408297.1"/>
    <property type="molecule type" value="Genomic_DNA"/>
</dbReference>
<dbReference type="Gene3D" id="1.10.510.10">
    <property type="entry name" value="Transferase(Phosphotransferase) domain 1"/>
    <property type="match status" value="1"/>
</dbReference>
<dbReference type="SUPFAM" id="SSF56112">
    <property type="entry name" value="Protein kinase-like (PK-like)"/>
    <property type="match status" value="1"/>
</dbReference>
<dbReference type="AlphaFoldDB" id="A0A6A4IGU4"/>
<dbReference type="PROSITE" id="PS00109">
    <property type="entry name" value="PROTEIN_KINASE_TYR"/>
    <property type="match status" value="1"/>
</dbReference>
<organism evidence="1 2">
    <name type="scientific">Gymnopus androsaceus JB14</name>
    <dbReference type="NCBI Taxonomy" id="1447944"/>
    <lineage>
        <taxon>Eukaryota</taxon>
        <taxon>Fungi</taxon>
        <taxon>Dikarya</taxon>
        <taxon>Basidiomycota</taxon>
        <taxon>Agaricomycotina</taxon>
        <taxon>Agaricomycetes</taxon>
        <taxon>Agaricomycetidae</taxon>
        <taxon>Agaricales</taxon>
        <taxon>Marasmiineae</taxon>
        <taxon>Omphalotaceae</taxon>
        <taxon>Gymnopus</taxon>
    </lineage>
</organism>
<dbReference type="InterPro" id="IPR011009">
    <property type="entry name" value="Kinase-like_dom_sf"/>
</dbReference>
<dbReference type="OrthoDB" id="4062651at2759"/>
<proteinExistence type="predicted"/>
<reference evidence="1" key="1">
    <citation type="journal article" date="2019" name="Environ. Microbiol.">
        <title>Fungal ecological strategies reflected in gene transcription - a case study of two litter decomposers.</title>
        <authorList>
            <person name="Barbi F."/>
            <person name="Kohler A."/>
            <person name="Barry K."/>
            <person name="Baskaran P."/>
            <person name="Daum C."/>
            <person name="Fauchery L."/>
            <person name="Ihrmark K."/>
            <person name="Kuo A."/>
            <person name="LaButti K."/>
            <person name="Lipzen A."/>
            <person name="Morin E."/>
            <person name="Grigoriev I.V."/>
            <person name="Henrissat B."/>
            <person name="Lindahl B."/>
            <person name="Martin F."/>
        </authorList>
    </citation>
    <scope>NUCLEOTIDE SEQUENCE</scope>
    <source>
        <strain evidence="1">JB14</strain>
    </source>
</reference>
<evidence type="ECO:0000313" key="2">
    <source>
        <dbReference type="Proteomes" id="UP000799118"/>
    </source>
</evidence>
<accession>A0A6A4IGU4</accession>
<keyword evidence="2" id="KW-1185">Reference proteome</keyword>
<dbReference type="GO" id="GO:0004672">
    <property type="term" value="F:protein kinase activity"/>
    <property type="evidence" value="ECO:0007669"/>
    <property type="project" value="InterPro"/>
</dbReference>
<dbReference type="InterPro" id="IPR008266">
    <property type="entry name" value="Tyr_kinase_AS"/>
</dbReference>